<evidence type="ECO:0000313" key="5">
    <source>
        <dbReference type="Proteomes" id="UP000036771"/>
    </source>
</evidence>
<dbReference type="CDD" id="cd12797">
    <property type="entry name" value="M23_peptidase"/>
    <property type="match status" value="1"/>
</dbReference>
<comment type="caution">
    <text evidence="4">The sequence shown here is derived from an EMBL/GenBank/DDBJ whole genome shotgun (WGS) entry which is preliminary data.</text>
</comment>
<protein>
    <submittedName>
        <fullName evidence="4">Murein hydrolase activator NlpD</fullName>
    </submittedName>
</protein>
<reference evidence="4 5" key="1">
    <citation type="submission" date="2015-03" db="EMBL/GenBank/DDBJ databases">
        <title>Caedibacter varicaedens, whole genome shotgun sequence.</title>
        <authorList>
            <person name="Suzuki H."/>
            <person name="Dapper A.L."/>
            <person name="Gibson A.K."/>
            <person name="Jackson C."/>
            <person name="Lee H."/>
            <person name="Pejaver V.R."/>
            <person name="Doak T."/>
            <person name="Lynch M."/>
        </authorList>
    </citation>
    <scope>NUCLEOTIDE SEQUENCE [LARGE SCALE GENOMIC DNA]</scope>
</reference>
<dbReference type="InterPro" id="IPR050570">
    <property type="entry name" value="Cell_wall_metabolism_enzyme"/>
</dbReference>
<feature type="region of interest" description="Disordered" evidence="1">
    <location>
        <begin position="31"/>
        <end position="51"/>
    </location>
</feature>
<dbReference type="PROSITE" id="PS51257">
    <property type="entry name" value="PROKAR_LIPOPROTEIN"/>
    <property type="match status" value="1"/>
</dbReference>
<dbReference type="InterPro" id="IPR016047">
    <property type="entry name" value="M23ase_b-sheet_dom"/>
</dbReference>
<feature type="compositionally biased region" description="Basic and acidic residues" evidence="1">
    <location>
        <begin position="122"/>
        <end position="131"/>
    </location>
</feature>
<evidence type="ECO:0000313" key="4">
    <source>
        <dbReference type="EMBL" id="GAO97869.1"/>
    </source>
</evidence>
<feature type="chain" id="PRO_5005512688" evidence="2">
    <location>
        <begin position="21"/>
        <end position="327"/>
    </location>
</feature>
<keyword evidence="2" id="KW-0732">Signal</keyword>
<organism evidence="4 5">
    <name type="scientific">Caedimonas varicaedens</name>
    <dbReference type="NCBI Taxonomy" id="1629334"/>
    <lineage>
        <taxon>Bacteria</taxon>
        <taxon>Pseudomonadati</taxon>
        <taxon>Pseudomonadota</taxon>
        <taxon>Alphaproteobacteria</taxon>
        <taxon>Holosporales</taxon>
        <taxon>Caedimonadaceae</taxon>
        <taxon>Caedimonas</taxon>
    </lineage>
</organism>
<gene>
    <name evidence="4" type="primary">nlpD</name>
    <name evidence="4" type="ORF">Cva_00509</name>
</gene>
<feature type="domain" description="M23ase beta-sheet core" evidence="3">
    <location>
        <begin position="228"/>
        <end position="322"/>
    </location>
</feature>
<dbReference type="EMBL" id="BBVC01000020">
    <property type="protein sequence ID" value="GAO97869.1"/>
    <property type="molecule type" value="Genomic_DNA"/>
</dbReference>
<dbReference type="GO" id="GO:0004222">
    <property type="term" value="F:metalloendopeptidase activity"/>
    <property type="evidence" value="ECO:0007669"/>
    <property type="project" value="TreeGrafter"/>
</dbReference>
<keyword evidence="4" id="KW-0378">Hydrolase</keyword>
<evidence type="ECO:0000256" key="2">
    <source>
        <dbReference type="SAM" id="SignalP"/>
    </source>
</evidence>
<sequence precursor="true">MIMKTISCLLSVAFLLTACWQRTSPPAPVSYGYHEPSAATSSQSEAISPSPVIEATGQSIIEQETIQQEEIPAAKESLVQPQHEEPQKKTHSSDKPSPRIISEENNDHDIAPSQKPKRKKLSAAEREKELEAQFSSLEEPALPTNSPKIKEDAAVKKTSASLEKDSEKSRKNTGDFSQEESSSPSKKETTVATSEEADQPRKSVSKFSWPVKREIIGHFSQEKGKVKNDGINIAAPKGTPIVAVEEGIVVYEGNEMQGFGNLALLKHPGGWMSAYGHCSKIFVKRGQKVQKGDRIALVGDTGSARSPQLHFQLRKKSTVVDPLQYLE</sequence>
<dbReference type="SUPFAM" id="SSF51261">
    <property type="entry name" value="Duplicated hybrid motif"/>
    <property type="match status" value="1"/>
</dbReference>
<feature type="compositionally biased region" description="Basic and acidic residues" evidence="1">
    <location>
        <begin position="162"/>
        <end position="173"/>
    </location>
</feature>
<name>A0A0K8MD98_9PROT</name>
<proteinExistence type="predicted"/>
<keyword evidence="5" id="KW-1185">Reference proteome</keyword>
<dbReference type="Proteomes" id="UP000036771">
    <property type="component" value="Unassembled WGS sequence"/>
</dbReference>
<feature type="signal peptide" evidence="2">
    <location>
        <begin position="1"/>
        <end position="20"/>
    </location>
</feature>
<evidence type="ECO:0000256" key="1">
    <source>
        <dbReference type="SAM" id="MobiDB-lite"/>
    </source>
</evidence>
<feature type="region of interest" description="Disordered" evidence="1">
    <location>
        <begin position="64"/>
        <end position="205"/>
    </location>
</feature>
<dbReference type="PANTHER" id="PTHR21666:SF270">
    <property type="entry name" value="MUREIN HYDROLASE ACTIVATOR ENVC"/>
    <property type="match status" value="1"/>
</dbReference>
<feature type="compositionally biased region" description="Polar residues" evidence="1">
    <location>
        <begin position="38"/>
        <end position="47"/>
    </location>
</feature>
<evidence type="ECO:0000259" key="3">
    <source>
        <dbReference type="Pfam" id="PF01551"/>
    </source>
</evidence>
<dbReference type="STRING" id="1629334.Cva_00509"/>
<feature type="compositionally biased region" description="Basic and acidic residues" evidence="1">
    <location>
        <begin position="82"/>
        <end position="110"/>
    </location>
</feature>
<dbReference type="Pfam" id="PF01551">
    <property type="entry name" value="Peptidase_M23"/>
    <property type="match status" value="1"/>
</dbReference>
<accession>A0A0K8MD98</accession>
<dbReference type="PANTHER" id="PTHR21666">
    <property type="entry name" value="PEPTIDASE-RELATED"/>
    <property type="match status" value="1"/>
</dbReference>
<dbReference type="OrthoDB" id="9795421at2"/>
<dbReference type="AlphaFoldDB" id="A0A0K8MD98"/>
<dbReference type="InterPro" id="IPR011055">
    <property type="entry name" value="Dup_hybrid_motif"/>
</dbReference>
<dbReference type="Gene3D" id="2.70.70.10">
    <property type="entry name" value="Glucose Permease (Domain IIA)"/>
    <property type="match status" value="1"/>
</dbReference>